<evidence type="ECO:0000256" key="2">
    <source>
        <dbReference type="ARBA" id="ARBA00023125"/>
    </source>
</evidence>
<dbReference type="InterPro" id="IPR036390">
    <property type="entry name" value="WH_DNA-bd_sf"/>
</dbReference>
<reference evidence="6 7" key="1">
    <citation type="journal article" date="2019" name="Int. J. Syst. Evol. Microbiol.">
        <title>The Global Catalogue of Microorganisms (GCM) 10K type strain sequencing project: providing services to taxonomists for standard genome sequencing and annotation.</title>
        <authorList>
            <consortium name="The Broad Institute Genomics Platform"/>
            <consortium name="The Broad Institute Genome Sequencing Center for Infectious Disease"/>
            <person name="Wu L."/>
            <person name="Ma J."/>
        </authorList>
    </citation>
    <scope>NUCLEOTIDE SEQUENCE [LARGE SCALE GENOMIC DNA]</scope>
    <source>
        <strain evidence="6 7">JCM 11117</strain>
    </source>
</reference>
<dbReference type="InterPro" id="IPR005471">
    <property type="entry name" value="Tscrpt_reg_IclR_N"/>
</dbReference>
<name>A0ABN1PKY5_9PSEU</name>
<keyword evidence="3" id="KW-0804">Transcription</keyword>
<organism evidence="6 7">
    <name type="scientific">Pseudonocardia zijingensis</name>
    <dbReference type="NCBI Taxonomy" id="153376"/>
    <lineage>
        <taxon>Bacteria</taxon>
        <taxon>Bacillati</taxon>
        <taxon>Actinomycetota</taxon>
        <taxon>Actinomycetes</taxon>
        <taxon>Pseudonocardiales</taxon>
        <taxon>Pseudonocardiaceae</taxon>
        <taxon>Pseudonocardia</taxon>
    </lineage>
</organism>
<dbReference type="PANTHER" id="PTHR30136">
    <property type="entry name" value="HELIX-TURN-HELIX TRANSCRIPTIONAL REGULATOR, ICLR FAMILY"/>
    <property type="match status" value="1"/>
</dbReference>
<dbReference type="PANTHER" id="PTHR30136:SF24">
    <property type="entry name" value="HTH-TYPE TRANSCRIPTIONAL REPRESSOR ALLR"/>
    <property type="match status" value="1"/>
</dbReference>
<accession>A0ABN1PKY5</accession>
<dbReference type="SUPFAM" id="SSF46785">
    <property type="entry name" value="Winged helix' DNA-binding domain"/>
    <property type="match status" value="1"/>
</dbReference>
<evidence type="ECO:0000259" key="5">
    <source>
        <dbReference type="PROSITE" id="PS51078"/>
    </source>
</evidence>
<dbReference type="Pfam" id="PF09339">
    <property type="entry name" value="HTH_IclR"/>
    <property type="match status" value="1"/>
</dbReference>
<keyword evidence="1" id="KW-0805">Transcription regulation</keyword>
<feature type="domain" description="HTH iclR-type" evidence="4">
    <location>
        <begin position="10"/>
        <end position="71"/>
    </location>
</feature>
<proteinExistence type="predicted"/>
<dbReference type="RefSeq" id="WP_343940536.1">
    <property type="nucleotide sequence ID" value="NZ_BAAAHP010000045.1"/>
</dbReference>
<evidence type="ECO:0000256" key="3">
    <source>
        <dbReference type="ARBA" id="ARBA00023163"/>
    </source>
</evidence>
<dbReference type="Gene3D" id="3.30.450.40">
    <property type="match status" value="1"/>
</dbReference>
<dbReference type="Gene3D" id="1.10.10.10">
    <property type="entry name" value="Winged helix-like DNA-binding domain superfamily/Winged helix DNA-binding domain"/>
    <property type="match status" value="1"/>
</dbReference>
<keyword evidence="7" id="KW-1185">Reference proteome</keyword>
<protein>
    <submittedName>
        <fullName evidence="6">IclR family transcriptional regulator</fullName>
    </submittedName>
</protein>
<dbReference type="Proteomes" id="UP001499967">
    <property type="component" value="Unassembled WGS sequence"/>
</dbReference>
<dbReference type="InterPro" id="IPR036388">
    <property type="entry name" value="WH-like_DNA-bd_sf"/>
</dbReference>
<feature type="domain" description="IclR-ED" evidence="5">
    <location>
        <begin position="72"/>
        <end position="251"/>
    </location>
</feature>
<evidence type="ECO:0000256" key="1">
    <source>
        <dbReference type="ARBA" id="ARBA00023015"/>
    </source>
</evidence>
<dbReference type="PROSITE" id="PS51078">
    <property type="entry name" value="ICLR_ED"/>
    <property type="match status" value="1"/>
</dbReference>
<comment type="caution">
    <text evidence="6">The sequence shown here is derived from an EMBL/GenBank/DDBJ whole genome shotgun (WGS) entry which is preliminary data.</text>
</comment>
<dbReference type="Pfam" id="PF01614">
    <property type="entry name" value="IclR_C"/>
    <property type="match status" value="1"/>
</dbReference>
<evidence type="ECO:0000259" key="4">
    <source>
        <dbReference type="PROSITE" id="PS51077"/>
    </source>
</evidence>
<dbReference type="InterPro" id="IPR029016">
    <property type="entry name" value="GAF-like_dom_sf"/>
</dbReference>
<dbReference type="EMBL" id="BAAAHP010000045">
    <property type="protein sequence ID" value="GAA0929215.1"/>
    <property type="molecule type" value="Genomic_DNA"/>
</dbReference>
<sequence length="260" mass="26929">MAGGTSEPGRSVLDRALAVLGSFSDERPEQALGEIVAATGLAAATVHRLVGELVAWGALERPARGRYRIGMRLWQIGSLAPLARDLRDAALPFLQDLGAITGQVVHLVVLDGHRALFLERLPGHAEVPVRSRVGRRMPAHASGPGKVLLAFAPPAFVSEVVARGLPRMAAGTITDPRELALALGEVRRAGYCLSRDEMTDGAASVAAPVVGPSGEVVAGVSVVVPSSVENLQPLVPAVRLTAAAIGRALGAGIPLSARRT</sequence>
<dbReference type="InterPro" id="IPR014757">
    <property type="entry name" value="Tscrpt_reg_IclR_C"/>
</dbReference>
<dbReference type="SUPFAM" id="SSF55781">
    <property type="entry name" value="GAF domain-like"/>
    <property type="match status" value="1"/>
</dbReference>
<dbReference type="InterPro" id="IPR050707">
    <property type="entry name" value="HTH_MetabolicPath_Reg"/>
</dbReference>
<keyword evidence="2" id="KW-0238">DNA-binding</keyword>
<evidence type="ECO:0000313" key="7">
    <source>
        <dbReference type="Proteomes" id="UP001499967"/>
    </source>
</evidence>
<gene>
    <name evidence="6" type="ORF">GCM10009559_15860</name>
</gene>
<dbReference type="SMART" id="SM00346">
    <property type="entry name" value="HTH_ICLR"/>
    <property type="match status" value="1"/>
</dbReference>
<evidence type="ECO:0000313" key="6">
    <source>
        <dbReference type="EMBL" id="GAA0929215.1"/>
    </source>
</evidence>
<dbReference type="PROSITE" id="PS51077">
    <property type="entry name" value="HTH_ICLR"/>
    <property type="match status" value="1"/>
</dbReference>